<dbReference type="InterPro" id="IPR011990">
    <property type="entry name" value="TPR-like_helical_dom_sf"/>
</dbReference>
<proteinExistence type="predicted"/>
<dbReference type="GO" id="GO:0009451">
    <property type="term" value="P:RNA modification"/>
    <property type="evidence" value="ECO:0007669"/>
    <property type="project" value="InterPro"/>
</dbReference>
<dbReference type="FunFam" id="1.25.40.10:FF:001204">
    <property type="entry name" value="Pentatricopeptide (PPR) repeat protein-like"/>
    <property type="match status" value="1"/>
</dbReference>
<dbReference type="Pfam" id="PF20431">
    <property type="entry name" value="E_motif"/>
    <property type="match status" value="1"/>
</dbReference>
<feature type="repeat" description="PPR" evidence="2">
    <location>
        <begin position="278"/>
        <end position="312"/>
    </location>
</feature>
<dbReference type="FunFam" id="1.25.40.10:FF:000427">
    <property type="entry name" value="Pentatricopeptide repeat-containing protein chloroplastic"/>
    <property type="match status" value="1"/>
</dbReference>
<name>A0AAW2Y1R2_9LAMI</name>
<dbReference type="EMBL" id="JACGWN010000002">
    <property type="protein sequence ID" value="KAL0459645.1"/>
    <property type="molecule type" value="Genomic_DNA"/>
</dbReference>
<gene>
    <name evidence="3" type="ORF">Slati_0591700</name>
</gene>
<dbReference type="Pfam" id="PF01535">
    <property type="entry name" value="PPR"/>
    <property type="match status" value="1"/>
</dbReference>
<dbReference type="PROSITE" id="PS51375">
    <property type="entry name" value="PPR"/>
    <property type="match status" value="4"/>
</dbReference>
<dbReference type="InterPro" id="IPR046848">
    <property type="entry name" value="E_motif"/>
</dbReference>
<evidence type="ECO:0000256" key="2">
    <source>
        <dbReference type="PROSITE-ProRule" id="PRU00708"/>
    </source>
</evidence>
<dbReference type="NCBIfam" id="TIGR00756">
    <property type="entry name" value="PPR"/>
    <property type="match status" value="3"/>
</dbReference>
<reference evidence="3" key="1">
    <citation type="submission" date="2020-06" db="EMBL/GenBank/DDBJ databases">
        <authorList>
            <person name="Li T."/>
            <person name="Hu X."/>
            <person name="Zhang T."/>
            <person name="Song X."/>
            <person name="Zhang H."/>
            <person name="Dai N."/>
            <person name="Sheng W."/>
            <person name="Hou X."/>
            <person name="Wei L."/>
        </authorList>
    </citation>
    <scope>NUCLEOTIDE SEQUENCE</scope>
    <source>
        <strain evidence="3">KEN1</strain>
        <tissue evidence="3">Leaf</tissue>
    </source>
</reference>
<dbReference type="InterPro" id="IPR002885">
    <property type="entry name" value="PPR_rpt"/>
</dbReference>
<comment type="caution">
    <text evidence="3">The sequence shown here is derived from an EMBL/GenBank/DDBJ whole genome shotgun (WGS) entry which is preliminary data.</text>
</comment>
<organism evidence="3">
    <name type="scientific">Sesamum latifolium</name>
    <dbReference type="NCBI Taxonomy" id="2727402"/>
    <lineage>
        <taxon>Eukaryota</taxon>
        <taxon>Viridiplantae</taxon>
        <taxon>Streptophyta</taxon>
        <taxon>Embryophyta</taxon>
        <taxon>Tracheophyta</taxon>
        <taxon>Spermatophyta</taxon>
        <taxon>Magnoliopsida</taxon>
        <taxon>eudicotyledons</taxon>
        <taxon>Gunneridae</taxon>
        <taxon>Pentapetalae</taxon>
        <taxon>asterids</taxon>
        <taxon>lamiids</taxon>
        <taxon>Lamiales</taxon>
        <taxon>Pedaliaceae</taxon>
        <taxon>Sesamum</taxon>
    </lineage>
</organism>
<dbReference type="InterPro" id="IPR046960">
    <property type="entry name" value="PPR_At4g14850-like_plant"/>
</dbReference>
<protein>
    <submittedName>
        <fullName evidence="3">Pentatricopeptide repeat-containing protein</fullName>
    </submittedName>
</protein>
<accession>A0AAW2Y1R2</accession>
<reference evidence="3" key="2">
    <citation type="journal article" date="2024" name="Plant">
        <title>Genomic evolution and insights into agronomic trait innovations of Sesamum species.</title>
        <authorList>
            <person name="Miao H."/>
            <person name="Wang L."/>
            <person name="Qu L."/>
            <person name="Liu H."/>
            <person name="Sun Y."/>
            <person name="Le M."/>
            <person name="Wang Q."/>
            <person name="Wei S."/>
            <person name="Zheng Y."/>
            <person name="Lin W."/>
            <person name="Duan Y."/>
            <person name="Cao H."/>
            <person name="Xiong S."/>
            <person name="Wang X."/>
            <person name="Wei L."/>
            <person name="Li C."/>
            <person name="Ma Q."/>
            <person name="Ju M."/>
            <person name="Zhao R."/>
            <person name="Li G."/>
            <person name="Mu C."/>
            <person name="Tian Q."/>
            <person name="Mei H."/>
            <person name="Zhang T."/>
            <person name="Gao T."/>
            <person name="Zhang H."/>
        </authorList>
    </citation>
    <scope>NUCLEOTIDE SEQUENCE</scope>
    <source>
        <strain evidence="3">KEN1</strain>
    </source>
</reference>
<dbReference type="PANTHER" id="PTHR47926">
    <property type="entry name" value="PENTATRICOPEPTIDE REPEAT-CONTAINING PROTEIN"/>
    <property type="match status" value="1"/>
</dbReference>
<evidence type="ECO:0000256" key="1">
    <source>
        <dbReference type="ARBA" id="ARBA00022737"/>
    </source>
</evidence>
<feature type="repeat" description="PPR" evidence="2">
    <location>
        <begin position="247"/>
        <end position="277"/>
    </location>
</feature>
<keyword evidence="1" id="KW-0677">Repeat</keyword>
<feature type="repeat" description="PPR" evidence="2">
    <location>
        <begin position="416"/>
        <end position="450"/>
    </location>
</feature>
<feature type="repeat" description="PPR" evidence="2">
    <location>
        <begin position="177"/>
        <end position="211"/>
    </location>
</feature>
<dbReference type="PANTHER" id="PTHR47926:SF490">
    <property type="entry name" value="REPEAT-LIKE SUPERFAMILY PROTEIN, PUTATIVE-RELATED"/>
    <property type="match status" value="1"/>
</dbReference>
<dbReference type="Gene3D" id="1.25.40.10">
    <property type="entry name" value="Tetratricopeptide repeat domain"/>
    <property type="match status" value="3"/>
</dbReference>
<sequence>MSTPKNLNTAAARILHLLTTRCETPSHLHQILAQLLIQNLRSDTTVAHRFITACHSLNLLSSAAFPLYINNCTTPHTFVCNTLLKAFSHSSAPQKSPIIYSHMHRNSISVNNYSFPFVLKALADLKLMKEGTSVHAQVTKLGFMNDVYVGNSLLNLYAATGDMAFCGKLFDEMPLRDVVSWTVVISGFNEAGRFDDALIALERMRSEGVMPNQVTAVNALAACAGFGALDIGVWIHEHVKRSGWELDVILGTSLIDMYGKCGQIEEGLRVFEDMSEKNVFTWNAVIKGLALSKNGKEAVRWFFRMEEEGIQPDEVTLITVLCACVHSGLVHMGRRIFSLLADGKYGFSPSVKHYGCMVDLLARSKCLDEAVRLITDMPFQPTVSIWGALLAGSRAQANSELSENAAWKLVELEPRNPAYYVVLSNLYAEMGRWSDVEKVRKLMKERGLKKDMGSSAVKLENQECLLELDIRTKKQHLVHG</sequence>
<dbReference type="GO" id="GO:0003723">
    <property type="term" value="F:RNA binding"/>
    <property type="evidence" value="ECO:0007669"/>
    <property type="project" value="InterPro"/>
</dbReference>
<dbReference type="Pfam" id="PF13041">
    <property type="entry name" value="PPR_2"/>
    <property type="match status" value="2"/>
</dbReference>
<dbReference type="AlphaFoldDB" id="A0AAW2Y1R2"/>
<evidence type="ECO:0000313" key="3">
    <source>
        <dbReference type="EMBL" id="KAL0459645.1"/>
    </source>
</evidence>